<accession>A0A450T3M3</accession>
<feature type="domain" description="Type I restriction modification DNA specificity" evidence="5">
    <location>
        <begin position="203"/>
        <end position="367"/>
    </location>
</feature>
<evidence type="ECO:0000256" key="2">
    <source>
        <dbReference type="ARBA" id="ARBA00022747"/>
    </source>
</evidence>
<dbReference type="PANTHER" id="PTHR30408:SF12">
    <property type="entry name" value="TYPE I RESTRICTION ENZYME MJAVIII SPECIFICITY SUBUNIT"/>
    <property type="match status" value="1"/>
</dbReference>
<proteinExistence type="inferred from homology"/>
<feature type="coiled-coil region" evidence="4">
    <location>
        <begin position="150"/>
        <end position="184"/>
    </location>
</feature>
<dbReference type="InterPro" id="IPR000055">
    <property type="entry name" value="Restrct_endonuc_typeI_TRD"/>
</dbReference>
<dbReference type="InterPro" id="IPR044946">
    <property type="entry name" value="Restrct_endonuc_typeI_TRD_sf"/>
</dbReference>
<dbReference type="GO" id="GO:0003677">
    <property type="term" value="F:DNA binding"/>
    <property type="evidence" value="ECO:0007669"/>
    <property type="project" value="UniProtKB-KW"/>
</dbReference>
<evidence type="ECO:0000259" key="5">
    <source>
        <dbReference type="Pfam" id="PF01420"/>
    </source>
</evidence>
<dbReference type="EMBL" id="CAADEX010000096">
    <property type="protein sequence ID" value="VFJ60887.1"/>
    <property type="molecule type" value="Genomic_DNA"/>
</dbReference>
<dbReference type="Gene3D" id="3.90.220.20">
    <property type="entry name" value="DNA methylase specificity domains"/>
    <property type="match status" value="2"/>
</dbReference>
<dbReference type="AlphaFoldDB" id="A0A450T3M3"/>
<dbReference type="Pfam" id="PF01420">
    <property type="entry name" value="Methylase_S"/>
    <property type="match status" value="1"/>
</dbReference>
<reference evidence="6" key="1">
    <citation type="submission" date="2019-02" db="EMBL/GenBank/DDBJ databases">
        <authorList>
            <person name="Gruber-Vodicka R. H."/>
            <person name="Seah K. B. B."/>
        </authorList>
    </citation>
    <scope>NUCLEOTIDE SEQUENCE</scope>
    <source>
        <strain evidence="6">BECK_DK47</strain>
    </source>
</reference>
<gene>
    <name evidence="6" type="ORF">BECKDK2373B_GA0170837_109611</name>
</gene>
<evidence type="ECO:0000256" key="1">
    <source>
        <dbReference type="ARBA" id="ARBA00010923"/>
    </source>
</evidence>
<name>A0A450T3M3_9GAMM</name>
<evidence type="ECO:0000313" key="6">
    <source>
        <dbReference type="EMBL" id="VFJ60887.1"/>
    </source>
</evidence>
<keyword evidence="2" id="KW-0680">Restriction system</keyword>
<dbReference type="PANTHER" id="PTHR30408">
    <property type="entry name" value="TYPE-1 RESTRICTION ENZYME ECOKI SPECIFICITY PROTEIN"/>
    <property type="match status" value="1"/>
</dbReference>
<evidence type="ECO:0000256" key="4">
    <source>
        <dbReference type="SAM" id="Coils"/>
    </source>
</evidence>
<dbReference type="InterPro" id="IPR052021">
    <property type="entry name" value="Type-I_RS_S_subunit"/>
</dbReference>
<organism evidence="6">
    <name type="scientific">Candidatus Kentrum sp. DK</name>
    <dbReference type="NCBI Taxonomy" id="2126562"/>
    <lineage>
        <taxon>Bacteria</taxon>
        <taxon>Pseudomonadati</taxon>
        <taxon>Pseudomonadota</taxon>
        <taxon>Gammaproteobacteria</taxon>
        <taxon>Candidatus Kentrum</taxon>
    </lineage>
</organism>
<keyword evidence="3" id="KW-0238">DNA-binding</keyword>
<evidence type="ECO:0000256" key="3">
    <source>
        <dbReference type="ARBA" id="ARBA00023125"/>
    </source>
</evidence>
<dbReference type="SUPFAM" id="SSF116734">
    <property type="entry name" value="DNA methylase specificity domain"/>
    <property type="match status" value="2"/>
</dbReference>
<protein>
    <submittedName>
        <fullName evidence="6">Type I restriction enzyme, S subunit</fullName>
    </submittedName>
</protein>
<keyword evidence="4" id="KW-0175">Coiled coil</keyword>
<comment type="similarity">
    <text evidence="1">Belongs to the type-I restriction system S methylase family.</text>
</comment>
<sequence>MMMRFRPLQDLCSTNVERVNPAISPDDEFWYVDISSIDNTAKTIATPTRTKGKTASVRARQVIRSRDVLVSTTRPNLNSVAQVPHEYSGEICSTGFCVLRCGEELDSDYLFHFVRSGYFIDSLSNLVQGALYPAVTDKQVLAQSIPWLPIEHQRQIAARLKAQLAEVDKARRAAEAQLRDAAELHKAIRRTEFEMLLTKWKRQHCLKDICAISAGGTPSRGNKSFFEGNIPWVKTLDLNFSVIMDSEEKVSPEAFRSIRGEMLPVGTVLIAMYGGAGTIGKSGILGIEACTNQAVCAIQPVRGTLDSEFLHEWLCCIRSEWMQYSGGNRKDPNINKSIVEMMTIPWPPGNVQMDFIAKLREQLSEAIAIIDASKFQVSEIDLLPQKILAQAFDHPES</sequence>
<dbReference type="GO" id="GO:0009307">
    <property type="term" value="P:DNA restriction-modification system"/>
    <property type="evidence" value="ECO:0007669"/>
    <property type="project" value="UniProtKB-KW"/>
</dbReference>